<dbReference type="PANTHER" id="PTHR47354:SF1">
    <property type="entry name" value="CARNITINE MONOOXYGENASE REDUCTASE SUBUNIT"/>
    <property type="match status" value="1"/>
</dbReference>
<keyword evidence="10" id="KW-1185">Reference proteome</keyword>
<dbReference type="PROSITE" id="PS00197">
    <property type="entry name" value="2FE2S_FER_1"/>
    <property type="match status" value="1"/>
</dbReference>
<dbReference type="CDD" id="cd00207">
    <property type="entry name" value="fer2"/>
    <property type="match status" value="1"/>
</dbReference>
<dbReference type="SUPFAM" id="SSF52343">
    <property type="entry name" value="Ferredoxin reductase-like, C-terminal NADP-linked domain"/>
    <property type="match status" value="1"/>
</dbReference>
<proteinExistence type="predicted"/>
<dbReference type="InterPro" id="IPR012675">
    <property type="entry name" value="Beta-grasp_dom_sf"/>
</dbReference>
<dbReference type="PANTHER" id="PTHR47354">
    <property type="entry name" value="NADH OXIDOREDUCTASE HCR"/>
    <property type="match status" value="1"/>
</dbReference>
<dbReference type="Proteomes" id="UP001081283">
    <property type="component" value="Unassembled WGS sequence"/>
</dbReference>
<dbReference type="InterPro" id="IPR017927">
    <property type="entry name" value="FAD-bd_FR_type"/>
</dbReference>
<evidence type="ECO:0000256" key="1">
    <source>
        <dbReference type="ARBA" id="ARBA00022630"/>
    </source>
</evidence>
<keyword evidence="2" id="KW-0001">2Fe-2S</keyword>
<protein>
    <submittedName>
        <fullName evidence="9">PDR/VanB family oxidoreductase</fullName>
    </submittedName>
</protein>
<dbReference type="PROSITE" id="PS51085">
    <property type="entry name" value="2FE2S_FER_2"/>
    <property type="match status" value="1"/>
</dbReference>
<keyword evidence="5" id="KW-0408">Iron</keyword>
<dbReference type="EMBL" id="JAOVZQ010000001">
    <property type="protein sequence ID" value="MCY0096913.1"/>
    <property type="molecule type" value="Genomic_DNA"/>
</dbReference>
<keyword evidence="4" id="KW-0560">Oxidoreductase</keyword>
<dbReference type="InterPro" id="IPR017938">
    <property type="entry name" value="Riboflavin_synthase-like_b-brl"/>
</dbReference>
<organism evidence="9 10">
    <name type="scientific">Hoeflea ulvae</name>
    <dbReference type="NCBI Taxonomy" id="2983764"/>
    <lineage>
        <taxon>Bacteria</taxon>
        <taxon>Pseudomonadati</taxon>
        <taxon>Pseudomonadota</taxon>
        <taxon>Alphaproteobacteria</taxon>
        <taxon>Hyphomicrobiales</taxon>
        <taxon>Rhizobiaceae</taxon>
        <taxon>Hoeflea</taxon>
    </lineage>
</organism>
<accession>A0ABT3YLZ5</accession>
<dbReference type="Pfam" id="PF00175">
    <property type="entry name" value="NAD_binding_1"/>
    <property type="match status" value="1"/>
</dbReference>
<evidence type="ECO:0000256" key="6">
    <source>
        <dbReference type="ARBA" id="ARBA00023014"/>
    </source>
</evidence>
<feature type="domain" description="2Fe-2S ferredoxin-type" evidence="7">
    <location>
        <begin position="233"/>
        <end position="316"/>
    </location>
</feature>
<dbReference type="InterPro" id="IPR036010">
    <property type="entry name" value="2Fe-2S_ferredoxin-like_sf"/>
</dbReference>
<comment type="caution">
    <text evidence="9">The sequence shown here is derived from an EMBL/GenBank/DDBJ whole genome shotgun (WGS) entry which is preliminary data.</text>
</comment>
<dbReference type="Gene3D" id="3.40.50.80">
    <property type="entry name" value="Nucleotide-binding domain of ferredoxin-NADP reductase (FNR) module"/>
    <property type="match status" value="1"/>
</dbReference>
<dbReference type="CDD" id="cd06185">
    <property type="entry name" value="PDR_like"/>
    <property type="match status" value="1"/>
</dbReference>
<dbReference type="SUPFAM" id="SSF63380">
    <property type="entry name" value="Riboflavin synthase domain-like"/>
    <property type="match status" value="1"/>
</dbReference>
<keyword evidence="6" id="KW-0411">Iron-sulfur</keyword>
<evidence type="ECO:0000313" key="9">
    <source>
        <dbReference type="EMBL" id="MCY0096913.1"/>
    </source>
</evidence>
<dbReference type="InterPro" id="IPR001041">
    <property type="entry name" value="2Fe-2S_ferredoxin-type"/>
</dbReference>
<evidence type="ECO:0000313" key="10">
    <source>
        <dbReference type="Proteomes" id="UP001081283"/>
    </source>
</evidence>
<evidence type="ECO:0000256" key="5">
    <source>
        <dbReference type="ARBA" id="ARBA00023004"/>
    </source>
</evidence>
<dbReference type="PRINTS" id="PR00409">
    <property type="entry name" value="PHDIOXRDTASE"/>
</dbReference>
<evidence type="ECO:0000256" key="3">
    <source>
        <dbReference type="ARBA" id="ARBA00022723"/>
    </source>
</evidence>
<keyword evidence="1" id="KW-0285">Flavoprotein</keyword>
<dbReference type="RefSeq" id="WP_267614747.1">
    <property type="nucleotide sequence ID" value="NZ_JAOVZQ010000001.1"/>
</dbReference>
<gene>
    <name evidence="9" type="ORF">OEG82_23305</name>
</gene>
<dbReference type="Gene3D" id="3.10.20.30">
    <property type="match status" value="1"/>
</dbReference>
<dbReference type="Gene3D" id="2.40.30.10">
    <property type="entry name" value="Translation factors"/>
    <property type="match status" value="1"/>
</dbReference>
<evidence type="ECO:0000256" key="4">
    <source>
        <dbReference type="ARBA" id="ARBA00023002"/>
    </source>
</evidence>
<dbReference type="PROSITE" id="PS51384">
    <property type="entry name" value="FAD_FR"/>
    <property type="match status" value="1"/>
</dbReference>
<dbReference type="SUPFAM" id="SSF54292">
    <property type="entry name" value="2Fe-2S ferredoxin-like"/>
    <property type="match status" value="1"/>
</dbReference>
<dbReference type="Pfam" id="PF00111">
    <property type="entry name" value="Fer2"/>
    <property type="match status" value="1"/>
</dbReference>
<dbReference type="InterPro" id="IPR001433">
    <property type="entry name" value="OxRdtase_FAD/NAD-bd"/>
</dbReference>
<sequence length="316" mass="34802">MSDRNDTIRMAVAARRSLTPSIMEFVLTPAEVTTLPGYGPGAHVTVQTPSGAMRRYSLTGAGDDPKQYVIAVKREPASRGGSQSMHDDATEGTELLVQPPENDFSLKKAPKYLLIAGGIGITPIFAMARQLESTGDDFSIIYCTRNAEETAYLDELTEAYGARVLLHHDDGDPERIYDFWDHFAEPQNMHVYCCGPKPLMEEIKAISGHWPEGRVNFEDFKPVEVIRPDDTAFDVELARSGKTVTVQGDRSILEAVREAGVKTVSSCESGTCGTCKTRLISGDVDHRDMVLMDEERQDRIMICVSRARSGGLVIDL</sequence>
<dbReference type="InterPro" id="IPR050415">
    <property type="entry name" value="MRET"/>
</dbReference>
<evidence type="ECO:0000256" key="2">
    <source>
        <dbReference type="ARBA" id="ARBA00022714"/>
    </source>
</evidence>
<dbReference type="InterPro" id="IPR039261">
    <property type="entry name" value="FNR_nucleotide-bd"/>
</dbReference>
<evidence type="ECO:0000259" key="7">
    <source>
        <dbReference type="PROSITE" id="PS51085"/>
    </source>
</evidence>
<feature type="domain" description="FAD-binding FR-type" evidence="8">
    <location>
        <begin position="5"/>
        <end position="107"/>
    </location>
</feature>
<dbReference type="InterPro" id="IPR006058">
    <property type="entry name" value="2Fe2S_fd_BS"/>
</dbReference>
<keyword evidence="3" id="KW-0479">Metal-binding</keyword>
<name>A0ABT3YLZ5_9HYPH</name>
<reference evidence="9" key="1">
    <citation type="submission" date="2022-10" db="EMBL/GenBank/DDBJ databases">
        <title>Hoeflea sp. J2-29, isolated from marine algae.</title>
        <authorList>
            <person name="Kristyanto S."/>
            <person name="Kim J.M."/>
            <person name="Jeon C.O."/>
        </authorList>
    </citation>
    <scope>NUCLEOTIDE SEQUENCE</scope>
    <source>
        <strain evidence="9">J2-29</strain>
    </source>
</reference>
<evidence type="ECO:0000259" key="8">
    <source>
        <dbReference type="PROSITE" id="PS51384"/>
    </source>
</evidence>